<dbReference type="EMBL" id="CP009506">
    <property type="protein sequence ID" value="AKB29425.1"/>
    <property type="molecule type" value="Genomic_DNA"/>
</dbReference>
<dbReference type="PATRIC" id="fig|1434120.4.peg.3547"/>
<keyword evidence="2" id="KW-1185">Reference proteome</keyword>
<dbReference type="Gene3D" id="1.20.1250.20">
    <property type="entry name" value="MFS general substrate transporter like domains"/>
    <property type="match status" value="1"/>
</dbReference>
<dbReference type="KEGG" id="msw:MSSIT_2706"/>
<evidence type="ECO:0000313" key="2">
    <source>
        <dbReference type="Proteomes" id="UP000033111"/>
    </source>
</evidence>
<organism evidence="1 2">
    <name type="scientific">Methanosarcina siciliae T4/M</name>
    <dbReference type="NCBI Taxonomy" id="1434120"/>
    <lineage>
        <taxon>Archaea</taxon>
        <taxon>Methanobacteriati</taxon>
        <taxon>Methanobacteriota</taxon>
        <taxon>Stenosarchaea group</taxon>
        <taxon>Methanomicrobia</taxon>
        <taxon>Methanosarcinales</taxon>
        <taxon>Methanosarcinaceae</taxon>
        <taxon>Methanosarcina</taxon>
    </lineage>
</organism>
<sequence>MVTLLLFALFFARALDGVTGGNVSVANAYLADLTSEKERNKNYGRIIGLIK</sequence>
<gene>
    <name evidence="1" type="ORF">MSSIT_2706</name>
</gene>
<name>A0A0E3P6K8_9EURY</name>
<dbReference type="HOGENOM" id="CLU_3094156_0_0_2"/>
<dbReference type="AlphaFoldDB" id="A0A0E3P6K8"/>
<dbReference type="Proteomes" id="UP000033111">
    <property type="component" value="Chromosome"/>
</dbReference>
<protein>
    <submittedName>
        <fullName evidence="1">Class H tetracycline resistance efflux protein</fullName>
    </submittedName>
</protein>
<accession>A0A0E3P6K8</accession>
<evidence type="ECO:0000313" key="1">
    <source>
        <dbReference type="EMBL" id="AKB29425.1"/>
    </source>
</evidence>
<proteinExistence type="predicted"/>
<reference evidence="1 2" key="1">
    <citation type="submission" date="2014-07" db="EMBL/GenBank/DDBJ databases">
        <title>Methanogenic archaea and the global carbon cycle.</title>
        <authorList>
            <person name="Henriksen J.R."/>
            <person name="Luke J."/>
            <person name="Reinhart S."/>
            <person name="Benedict M.N."/>
            <person name="Youngblut N.D."/>
            <person name="Metcalf M.E."/>
            <person name="Whitaker R.J."/>
            <person name="Metcalf W.W."/>
        </authorList>
    </citation>
    <scope>NUCLEOTIDE SEQUENCE [LARGE SCALE GENOMIC DNA]</scope>
    <source>
        <strain evidence="1 2">T4/M</strain>
    </source>
</reference>
<dbReference type="InterPro" id="IPR036259">
    <property type="entry name" value="MFS_trans_sf"/>
</dbReference>